<evidence type="ECO:0000313" key="2">
    <source>
        <dbReference type="Proteomes" id="UP000265703"/>
    </source>
</evidence>
<organism evidence="1 2">
    <name type="scientific">Glomus cerebriforme</name>
    <dbReference type="NCBI Taxonomy" id="658196"/>
    <lineage>
        <taxon>Eukaryota</taxon>
        <taxon>Fungi</taxon>
        <taxon>Fungi incertae sedis</taxon>
        <taxon>Mucoromycota</taxon>
        <taxon>Glomeromycotina</taxon>
        <taxon>Glomeromycetes</taxon>
        <taxon>Glomerales</taxon>
        <taxon>Glomeraceae</taxon>
        <taxon>Glomus</taxon>
    </lineage>
</organism>
<dbReference type="Proteomes" id="UP000265703">
    <property type="component" value="Unassembled WGS sequence"/>
</dbReference>
<protein>
    <submittedName>
        <fullName evidence="1">Uncharacterized protein</fullName>
    </submittedName>
</protein>
<proteinExistence type="predicted"/>
<dbReference type="EMBL" id="QKYT01000046">
    <property type="protein sequence ID" value="RIA96367.1"/>
    <property type="molecule type" value="Genomic_DNA"/>
</dbReference>
<evidence type="ECO:0000313" key="1">
    <source>
        <dbReference type="EMBL" id="RIA96367.1"/>
    </source>
</evidence>
<name>A0A397TIT1_9GLOM</name>
<reference evidence="1 2" key="1">
    <citation type="submission" date="2018-06" db="EMBL/GenBank/DDBJ databases">
        <title>Comparative genomics reveals the genomic features of Rhizophagus irregularis, R. cerebriforme, R. diaphanum and Gigaspora rosea, and their symbiotic lifestyle signature.</title>
        <authorList>
            <person name="Morin E."/>
            <person name="San Clemente H."/>
            <person name="Chen E.C.H."/>
            <person name="De La Providencia I."/>
            <person name="Hainaut M."/>
            <person name="Kuo A."/>
            <person name="Kohler A."/>
            <person name="Murat C."/>
            <person name="Tang N."/>
            <person name="Roy S."/>
            <person name="Loubradou J."/>
            <person name="Henrissat B."/>
            <person name="Grigoriev I.V."/>
            <person name="Corradi N."/>
            <person name="Roux C."/>
            <person name="Martin F.M."/>
        </authorList>
    </citation>
    <scope>NUCLEOTIDE SEQUENCE [LARGE SCALE GENOMIC DNA]</scope>
    <source>
        <strain evidence="1 2">DAOM 227022</strain>
    </source>
</reference>
<dbReference type="AlphaFoldDB" id="A0A397TIT1"/>
<accession>A0A397TIT1</accession>
<sequence>MFSVHSVRYWNRKWFSELFGPDWKGKTFDTGITVSQILLTFRLILFQFRHLELGNGSWILFQDQVFFQFRLENLVSFEVKTSKLSFQNICSWTWKTETFSSGNLESEKKLCFCELVLETNVLTERFFSFVDSALKMETKINILTECFFFSFVDLALKMETETNILTERFLSFVDSALKTETEMFAPRLENQNIQFVP</sequence>
<keyword evidence="2" id="KW-1185">Reference proteome</keyword>
<comment type="caution">
    <text evidence="1">The sequence shown here is derived from an EMBL/GenBank/DDBJ whole genome shotgun (WGS) entry which is preliminary data.</text>
</comment>
<gene>
    <name evidence="1" type="ORF">C1645_815558</name>
</gene>